<keyword evidence="4" id="KW-1185">Reference proteome</keyword>
<comment type="similarity">
    <text evidence="1">Belongs to the class I-like SAM-binding methyltransferase superfamily. EEF2KMT family.</text>
</comment>
<keyword evidence="2" id="KW-0808">Transferase</keyword>
<dbReference type="OrthoDB" id="194386at2759"/>
<feature type="domain" description="FAM86 N-terminal" evidence="3">
    <location>
        <begin position="23"/>
        <end position="98"/>
    </location>
</feature>
<evidence type="ECO:0000256" key="1">
    <source>
        <dbReference type="ARBA" id="ARBA00005511"/>
    </source>
</evidence>
<name>A0A1U8A2A0_NELNU</name>
<dbReference type="PANTHER" id="PTHR14614:SF130">
    <property type="entry name" value="PROTEIN-LYSINE N-METHYLTRANSFERASE EEF2KMT"/>
    <property type="match status" value="1"/>
</dbReference>
<organism evidence="4 5">
    <name type="scientific">Nelumbo nucifera</name>
    <name type="common">Sacred lotus</name>
    <dbReference type="NCBI Taxonomy" id="4432"/>
    <lineage>
        <taxon>Eukaryota</taxon>
        <taxon>Viridiplantae</taxon>
        <taxon>Streptophyta</taxon>
        <taxon>Embryophyta</taxon>
        <taxon>Tracheophyta</taxon>
        <taxon>Spermatophyta</taxon>
        <taxon>Magnoliopsida</taxon>
        <taxon>Proteales</taxon>
        <taxon>Nelumbonaceae</taxon>
        <taxon>Nelumbo</taxon>
    </lineage>
</organism>
<dbReference type="InterPro" id="IPR029426">
    <property type="entry name" value="FAM86_N"/>
</dbReference>
<evidence type="ECO:0000313" key="4">
    <source>
        <dbReference type="Proteomes" id="UP000189703"/>
    </source>
</evidence>
<dbReference type="GO" id="GO:0016740">
    <property type="term" value="F:transferase activity"/>
    <property type="evidence" value="ECO:0007669"/>
    <property type="project" value="UniProtKB-KW"/>
</dbReference>
<dbReference type="PANTHER" id="PTHR14614">
    <property type="entry name" value="HEPATOCELLULAR CARCINOMA-ASSOCIATED ANTIGEN"/>
    <property type="match status" value="1"/>
</dbReference>
<accession>A0A1U8A2A0</accession>
<dbReference type="AlphaFoldDB" id="A0A1U8A2A0"/>
<dbReference type="InterPro" id="IPR029063">
    <property type="entry name" value="SAM-dependent_MTases_sf"/>
</dbReference>
<dbReference type="GeneID" id="104596372"/>
<sequence>MEEHQGQGLEPSNPACLHLFSAFVAMEPIDCLISLARECGGGSISQEVQSFIWEQCISNAGSRNHPSDSYIKNFLKRVIVDVESNSDNALDELYEQYACYMTSLKDDGSLKVNTKVCKTISFLFPDGVPFGRQVFSCQSLYFLTQKYSLVNLVLSVVFSKQVGSGVGLVGIALTHAKASKVILSDGDLSSLANMKLNLEFYQLSTEKEMRQSQYQNFISWVECKHLPWESSTERELQDFMPDIVLGADVIYDPICLPHLIRVLSILLNPSKSNPHEERDNCLCLSSEKGHITGNGDYCKDHSEFCAGKSVAADCDNCQGFDTQVAAAHNHVPNTKSQPNTTKHPVAYLATVIRNVDTFTCFLRLAAEAHLSVVDVTETWQPLNLLPYMQSYNRSSIRLFIISFS</sequence>
<dbReference type="Pfam" id="PF14904">
    <property type="entry name" value="FAM86"/>
    <property type="match status" value="1"/>
</dbReference>
<protein>
    <submittedName>
        <fullName evidence="5">Uncharacterized protein LOC104596372 isoform X2</fullName>
    </submittedName>
</protein>
<evidence type="ECO:0000313" key="5">
    <source>
        <dbReference type="RefSeq" id="XP_010255782.1"/>
    </source>
</evidence>
<dbReference type="Gene3D" id="3.40.50.150">
    <property type="entry name" value="Vaccinia Virus protein VP39"/>
    <property type="match status" value="1"/>
</dbReference>
<dbReference type="Pfam" id="PF10294">
    <property type="entry name" value="Methyltransf_16"/>
    <property type="match status" value="1"/>
</dbReference>
<evidence type="ECO:0000256" key="2">
    <source>
        <dbReference type="ARBA" id="ARBA00022679"/>
    </source>
</evidence>
<evidence type="ECO:0000259" key="3">
    <source>
        <dbReference type="Pfam" id="PF14904"/>
    </source>
</evidence>
<reference evidence="5" key="1">
    <citation type="submission" date="2025-08" db="UniProtKB">
        <authorList>
            <consortium name="RefSeq"/>
        </authorList>
    </citation>
    <scope>IDENTIFICATION</scope>
</reference>
<dbReference type="InterPro" id="IPR019410">
    <property type="entry name" value="Methyltransf_16"/>
</dbReference>
<gene>
    <name evidence="5" type="primary">LOC104596372</name>
</gene>
<dbReference type="RefSeq" id="XP_010255782.1">
    <property type="nucleotide sequence ID" value="XM_010257480.2"/>
</dbReference>
<proteinExistence type="inferred from homology"/>
<dbReference type="Proteomes" id="UP000189703">
    <property type="component" value="Unplaced"/>
</dbReference>